<evidence type="ECO:0000313" key="3">
    <source>
        <dbReference type="EMBL" id="KDP27196.1"/>
    </source>
</evidence>
<keyword evidence="1" id="KW-0677">Repeat</keyword>
<feature type="repeat" description="PPR" evidence="2">
    <location>
        <begin position="293"/>
        <end position="327"/>
    </location>
</feature>
<dbReference type="Proteomes" id="UP000027138">
    <property type="component" value="Unassembled WGS sequence"/>
</dbReference>
<dbReference type="Pfam" id="PF13041">
    <property type="entry name" value="PPR_2"/>
    <property type="match status" value="2"/>
</dbReference>
<dbReference type="AlphaFoldDB" id="A0A067JTA7"/>
<dbReference type="FunFam" id="1.25.40.10:FF:000090">
    <property type="entry name" value="Pentatricopeptide repeat-containing protein, chloroplastic"/>
    <property type="match status" value="1"/>
</dbReference>
<dbReference type="Pfam" id="PF01535">
    <property type="entry name" value="PPR"/>
    <property type="match status" value="5"/>
</dbReference>
<organism evidence="3 4">
    <name type="scientific">Jatropha curcas</name>
    <name type="common">Barbados nut</name>
    <dbReference type="NCBI Taxonomy" id="180498"/>
    <lineage>
        <taxon>Eukaryota</taxon>
        <taxon>Viridiplantae</taxon>
        <taxon>Streptophyta</taxon>
        <taxon>Embryophyta</taxon>
        <taxon>Tracheophyta</taxon>
        <taxon>Spermatophyta</taxon>
        <taxon>Magnoliopsida</taxon>
        <taxon>eudicotyledons</taxon>
        <taxon>Gunneridae</taxon>
        <taxon>Pentapetalae</taxon>
        <taxon>rosids</taxon>
        <taxon>fabids</taxon>
        <taxon>Malpighiales</taxon>
        <taxon>Euphorbiaceae</taxon>
        <taxon>Crotonoideae</taxon>
        <taxon>Jatropheae</taxon>
        <taxon>Jatropha</taxon>
    </lineage>
</organism>
<dbReference type="PROSITE" id="PS51375">
    <property type="entry name" value="PPR"/>
    <property type="match status" value="6"/>
</dbReference>
<feature type="repeat" description="PPR" evidence="2">
    <location>
        <begin position="631"/>
        <end position="661"/>
    </location>
</feature>
<evidence type="ECO:0000256" key="2">
    <source>
        <dbReference type="PROSITE-ProRule" id="PRU00708"/>
    </source>
</evidence>
<proteinExistence type="predicted"/>
<dbReference type="FunFam" id="1.25.40.10:FF:000073">
    <property type="entry name" value="Pentatricopeptide repeat-containing protein chloroplastic"/>
    <property type="match status" value="2"/>
</dbReference>
<feature type="repeat" description="PPR" evidence="2">
    <location>
        <begin position="733"/>
        <end position="767"/>
    </location>
</feature>
<name>A0A067JTA7_JATCU</name>
<dbReference type="NCBIfam" id="TIGR00756">
    <property type="entry name" value="PPR"/>
    <property type="match status" value="4"/>
</dbReference>
<dbReference type="PANTHER" id="PTHR47926">
    <property type="entry name" value="PENTATRICOPEPTIDE REPEAT-CONTAINING PROTEIN"/>
    <property type="match status" value="1"/>
</dbReference>
<keyword evidence="4" id="KW-1185">Reference proteome</keyword>
<gene>
    <name evidence="3" type="ORF">JCGZ_19895</name>
</gene>
<protein>
    <recommendedName>
        <fullName evidence="5">Pentacotripeptide-repeat region of PRORP domain-containing protein</fullName>
    </recommendedName>
</protein>
<dbReference type="Pfam" id="PF20431">
    <property type="entry name" value="E_motif"/>
    <property type="match status" value="1"/>
</dbReference>
<reference evidence="3 4" key="1">
    <citation type="journal article" date="2014" name="PLoS ONE">
        <title>Global Analysis of Gene Expression Profiles in Physic Nut (Jatropha curcas L.) Seedlings Exposed to Salt Stress.</title>
        <authorList>
            <person name="Zhang L."/>
            <person name="Zhang C."/>
            <person name="Wu P."/>
            <person name="Chen Y."/>
            <person name="Li M."/>
            <person name="Jiang H."/>
            <person name="Wu G."/>
        </authorList>
    </citation>
    <scope>NUCLEOTIDE SEQUENCE [LARGE SCALE GENOMIC DNA]</scope>
    <source>
        <strain evidence="4">cv. GZQX0401</strain>
        <tissue evidence="3">Young leaves</tissue>
    </source>
</reference>
<dbReference type="GO" id="GO:0003729">
    <property type="term" value="F:mRNA binding"/>
    <property type="evidence" value="ECO:0007669"/>
    <property type="project" value="UniProtKB-ARBA"/>
</dbReference>
<dbReference type="Gene3D" id="1.25.40.10">
    <property type="entry name" value="Tetratricopeptide repeat domain"/>
    <property type="match status" value="4"/>
</dbReference>
<dbReference type="SUPFAM" id="SSF48452">
    <property type="entry name" value="TPR-like"/>
    <property type="match status" value="1"/>
</dbReference>
<dbReference type="KEGG" id="jcu:105644114"/>
<sequence length="782" mass="88620">MNAYLNIVPIRSRKRFLSTFSAISISEKFDSCLENCSDILFLKKLHASIFVHGLGDVTFLGSKLVTCYAKFDFLTESRWVFDRIVNNSLSLWSSVLVGYFRAGQYKEVQWRYLNLRQRKIFLDSSMSMFCLKSCIELGCLNFGKGVHADAFKFGLNTNCFVGSSLIGLYGKCGDIIDASKVFDEITQRDVVVYTSIITEYARLRDHRAYEAFKFACNMQQEKLDPNRVTLVSLLQTSAQLEVLREGRSVHGYAVRRGIGCSDEVFETTLMDMYIKCGAPRNADCIFGKIKIRNIGSWNAMVAGYQKIGQSFDAWNLFYLMMQENIMPDLIILANGILCCADLKHLREGKSIHCYIIRIGFRLDLVAITALVDMYSKCKCIIQARKLFDKIETRDNILCNVMMAGYLHNEFACEAVKIFSEMVRTCIKPNIGSILNLLSASCDLKDLKLGKCVHGYVLRQEFHLSVEVANQVIFMYAYCGCIYYARQVFSRLRNKDLVSWTSMMTGYIQHGQANESIDLFRLMRSEQIDHDSVALTILLQAFCQLGHLSLAKEVHCHLYRAHDKRDIPVINSLITLYAKCGKLNMARNLFENATEKCTTSWNAMIAAYGMHGNCLDALKLFDSMKGKNIEPDEVTFTSLLTACSHSGFVEDGLNVFRSMTEEFSIIPCEEHYGCLVDLLSRAGQLEEAYGLVKFLPSRQRAQALGALLAACQVYGNTEMGEVIGKHLLDLEPENASAYTLMSNLYAESGKWDDVVKIRSMTKEKGLRRIHGYSLIELNKNLKM</sequence>
<dbReference type="Pfam" id="PF13812">
    <property type="entry name" value="PPR_3"/>
    <property type="match status" value="1"/>
</dbReference>
<dbReference type="GO" id="GO:0009451">
    <property type="term" value="P:RNA modification"/>
    <property type="evidence" value="ECO:0007669"/>
    <property type="project" value="InterPro"/>
</dbReference>
<evidence type="ECO:0008006" key="5">
    <source>
        <dbReference type="Google" id="ProtNLM"/>
    </source>
</evidence>
<dbReference type="InterPro" id="IPR046848">
    <property type="entry name" value="E_motif"/>
</dbReference>
<feature type="repeat" description="PPR" evidence="2">
    <location>
        <begin position="495"/>
        <end position="529"/>
    </location>
</feature>
<dbReference type="InterPro" id="IPR046960">
    <property type="entry name" value="PPR_At4g14850-like_plant"/>
</dbReference>
<dbReference type="EMBL" id="KK914862">
    <property type="protein sequence ID" value="KDP27196.1"/>
    <property type="molecule type" value="Genomic_DNA"/>
</dbReference>
<accession>A0A067JTA7</accession>
<feature type="repeat" description="PPR" evidence="2">
    <location>
        <begin position="394"/>
        <end position="428"/>
    </location>
</feature>
<dbReference type="InterPro" id="IPR011990">
    <property type="entry name" value="TPR-like_helical_dom_sf"/>
</dbReference>
<feature type="repeat" description="PPR" evidence="2">
    <location>
        <begin position="596"/>
        <end position="630"/>
    </location>
</feature>
<evidence type="ECO:0000313" key="4">
    <source>
        <dbReference type="Proteomes" id="UP000027138"/>
    </source>
</evidence>
<evidence type="ECO:0000256" key="1">
    <source>
        <dbReference type="ARBA" id="ARBA00022737"/>
    </source>
</evidence>
<dbReference type="OrthoDB" id="308440at2759"/>
<dbReference type="PANTHER" id="PTHR47926:SF452">
    <property type="entry name" value="PENTATRICOPEPTIDE REPEAT-CONTAINING PROTEIN"/>
    <property type="match status" value="1"/>
</dbReference>
<dbReference type="InterPro" id="IPR002885">
    <property type="entry name" value="PPR_rpt"/>
</dbReference>